<keyword evidence="1" id="KW-0812">Transmembrane</keyword>
<keyword evidence="3" id="KW-1185">Reference proteome</keyword>
<dbReference type="STRING" id="1640674.SAMN05216323_101838"/>
<evidence type="ECO:0000256" key="1">
    <source>
        <dbReference type="SAM" id="Phobius"/>
    </source>
</evidence>
<name>A0A1G6J3T4_9BACT</name>
<reference evidence="2 3" key="1">
    <citation type="submission" date="2016-09" db="EMBL/GenBank/DDBJ databases">
        <authorList>
            <person name="Capua I."/>
            <person name="De Benedictis P."/>
            <person name="Joannis T."/>
            <person name="Lombin L.H."/>
            <person name="Cattoli G."/>
        </authorList>
    </citation>
    <scope>NUCLEOTIDE SEQUENCE [LARGE SCALE GENOMIC DNA]</scope>
    <source>
        <strain evidence="2 3">A7P-90m</strain>
    </source>
</reference>
<protein>
    <submittedName>
        <fullName evidence="2">Uncharacterized protein</fullName>
    </submittedName>
</protein>
<evidence type="ECO:0000313" key="3">
    <source>
        <dbReference type="Proteomes" id="UP000199452"/>
    </source>
</evidence>
<feature type="transmembrane region" description="Helical" evidence="1">
    <location>
        <begin position="6"/>
        <end position="26"/>
    </location>
</feature>
<keyword evidence="1" id="KW-0472">Membrane</keyword>
<gene>
    <name evidence="2" type="ORF">SAMN05216323_101838</name>
</gene>
<proteinExistence type="predicted"/>
<organism evidence="2 3">
    <name type="scientific">Williamwhitmania taraxaci</name>
    <dbReference type="NCBI Taxonomy" id="1640674"/>
    <lineage>
        <taxon>Bacteria</taxon>
        <taxon>Pseudomonadati</taxon>
        <taxon>Bacteroidota</taxon>
        <taxon>Bacteroidia</taxon>
        <taxon>Bacteroidales</taxon>
        <taxon>Williamwhitmaniaceae</taxon>
        <taxon>Williamwhitmania</taxon>
    </lineage>
</organism>
<dbReference type="EMBL" id="FMYP01000018">
    <property type="protein sequence ID" value="SDC13482.1"/>
    <property type="molecule type" value="Genomic_DNA"/>
</dbReference>
<sequence length="40" mass="4614">MNTQYLFGLLSGVAVAILFFVLLFNGKKWYNQLFNKSKKA</sequence>
<dbReference type="Proteomes" id="UP000199452">
    <property type="component" value="Unassembled WGS sequence"/>
</dbReference>
<evidence type="ECO:0000313" key="2">
    <source>
        <dbReference type="EMBL" id="SDC13482.1"/>
    </source>
</evidence>
<keyword evidence="1" id="KW-1133">Transmembrane helix</keyword>
<dbReference type="AlphaFoldDB" id="A0A1G6J3T4"/>
<accession>A0A1G6J3T4</accession>